<accession>A0A2T2WZV8</accession>
<dbReference type="AlphaFoldDB" id="A0A2T2WZV8"/>
<evidence type="ECO:0000259" key="9">
    <source>
        <dbReference type="Pfam" id="PF01138"/>
    </source>
</evidence>
<feature type="binding site" evidence="8">
    <location>
        <position position="88"/>
    </location>
    <ligand>
        <name>phosphate</name>
        <dbReference type="ChEBI" id="CHEBI:43474"/>
        <note>substrate</note>
    </ligand>
</feature>
<dbReference type="GO" id="GO:0000049">
    <property type="term" value="F:tRNA binding"/>
    <property type="evidence" value="ECO:0007669"/>
    <property type="project" value="UniProtKB-UniRule"/>
</dbReference>
<dbReference type="InterPro" id="IPR036345">
    <property type="entry name" value="ExoRNase_PH_dom2_sf"/>
</dbReference>
<keyword evidence="3 8" id="KW-0820">tRNA-binding</keyword>
<dbReference type="Gene3D" id="3.30.230.70">
    <property type="entry name" value="GHMP Kinase, N-terminal domain"/>
    <property type="match status" value="1"/>
</dbReference>
<reference evidence="11 12" key="1">
    <citation type="journal article" date="2014" name="BMC Genomics">
        <title>Comparison of environmental and isolate Sulfobacillus genomes reveals diverse carbon, sulfur, nitrogen, and hydrogen metabolisms.</title>
        <authorList>
            <person name="Justice N.B."/>
            <person name="Norman A."/>
            <person name="Brown C.T."/>
            <person name="Singh A."/>
            <person name="Thomas B.C."/>
            <person name="Banfield J.F."/>
        </authorList>
    </citation>
    <scope>NUCLEOTIDE SEQUENCE [LARGE SCALE GENOMIC DNA]</scope>
    <source>
        <strain evidence="11">AMDSBA1</strain>
    </source>
</reference>
<dbReference type="Pfam" id="PF03725">
    <property type="entry name" value="RNase_PH_C"/>
    <property type="match status" value="1"/>
</dbReference>
<dbReference type="GO" id="GO:0016075">
    <property type="term" value="P:rRNA catabolic process"/>
    <property type="evidence" value="ECO:0007669"/>
    <property type="project" value="UniProtKB-UniRule"/>
</dbReference>
<dbReference type="SUPFAM" id="SSF54211">
    <property type="entry name" value="Ribosomal protein S5 domain 2-like"/>
    <property type="match status" value="1"/>
</dbReference>
<dbReference type="InterPro" id="IPR018336">
    <property type="entry name" value="RNase_PH_CS"/>
</dbReference>
<dbReference type="PANTHER" id="PTHR11953">
    <property type="entry name" value="EXOSOME COMPLEX COMPONENT"/>
    <property type="match status" value="1"/>
</dbReference>
<keyword evidence="6 8" id="KW-0548">Nucleotidyltransferase</keyword>
<name>A0A2T2WZV8_9FIRM</name>
<comment type="catalytic activity">
    <reaction evidence="8">
        <text>tRNA(n+1) + phosphate = tRNA(n) + a ribonucleoside 5'-diphosphate</text>
        <dbReference type="Rhea" id="RHEA:10628"/>
        <dbReference type="Rhea" id="RHEA-COMP:17343"/>
        <dbReference type="Rhea" id="RHEA-COMP:17344"/>
        <dbReference type="ChEBI" id="CHEBI:43474"/>
        <dbReference type="ChEBI" id="CHEBI:57930"/>
        <dbReference type="ChEBI" id="CHEBI:173114"/>
        <dbReference type="EC" id="2.7.7.56"/>
    </reaction>
</comment>
<evidence type="ECO:0000256" key="5">
    <source>
        <dbReference type="ARBA" id="ARBA00022694"/>
    </source>
</evidence>
<dbReference type="GO" id="GO:0000175">
    <property type="term" value="F:3'-5'-RNA exonuclease activity"/>
    <property type="evidence" value="ECO:0007669"/>
    <property type="project" value="UniProtKB-UniRule"/>
</dbReference>
<dbReference type="InterPro" id="IPR002381">
    <property type="entry name" value="RNase_PH_bac-type"/>
</dbReference>
<dbReference type="InterPro" id="IPR020568">
    <property type="entry name" value="Ribosomal_Su5_D2-typ_SF"/>
</dbReference>
<dbReference type="FunFam" id="3.30.230.70:FF:000003">
    <property type="entry name" value="Ribonuclease PH"/>
    <property type="match status" value="1"/>
</dbReference>
<protein>
    <recommendedName>
        <fullName evidence="8">Ribonuclease PH</fullName>
        <shortName evidence="8">RNase PH</shortName>
        <ecNumber evidence="8">2.7.7.56</ecNumber>
    </recommendedName>
    <alternativeName>
        <fullName evidence="8">tRNA nucleotidyltransferase</fullName>
    </alternativeName>
</protein>
<feature type="domain" description="Exoribonuclease phosphorolytic" evidence="9">
    <location>
        <begin position="13"/>
        <end position="142"/>
    </location>
</feature>
<evidence type="ECO:0000256" key="4">
    <source>
        <dbReference type="ARBA" id="ARBA00022679"/>
    </source>
</evidence>
<keyword evidence="7" id="KW-0694">RNA-binding</keyword>
<dbReference type="PROSITE" id="PS01277">
    <property type="entry name" value="RIBONUCLEASE_PH"/>
    <property type="match status" value="1"/>
</dbReference>
<dbReference type="EC" id="2.7.7.56" evidence="8"/>
<dbReference type="InterPro" id="IPR001247">
    <property type="entry name" value="ExoRNase_PH_dom1"/>
</dbReference>
<dbReference type="HAMAP" id="MF_00564">
    <property type="entry name" value="RNase_PH"/>
    <property type="match status" value="1"/>
</dbReference>
<evidence type="ECO:0000256" key="7">
    <source>
        <dbReference type="ARBA" id="ARBA00022884"/>
    </source>
</evidence>
<keyword evidence="2 8" id="KW-0698">rRNA processing</keyword>
<evidence type="ECO:0000256" key="8">
    <source>
        <dbReference type="HAMAP-Rule" id="MF_00564"/>
    </source>
</evidence>
<organism evidence="11 12">
    <name type="scientific">Sulfobacillus benefaciens</name>
    <dbReference type="NCBI Taxonomy" id="453960"/>
    <lineage>
        <taxon>Bacteria</taxon>
        <taxon>Bacillati</taxon>
        <taxon>Bacillota</taxon>
        <taxon>Clostridia</taxon>
        <taxon>Eubacteriales</taxon>
        <taxon>Clostridiales Family XVII. Incertae Sedis</taxon>
        <taxon>Sulfobacillus</taxon>
    </lineage>
</organism>
<dbReference type="InterPro" id="IPR027408">
    <property type="entry name" value="PNPase/RNase_PH_dom_sf"/>
</dbReference>
<dbReference type="GO" id="GO:0009022">
    <property type="term" value="F:tRNA nucleotidyltransferase activity"/>
    <property type="evidence" value="ECO:0007669"/>
    <property type="project" value="UniProtKB-UniRule"/>
</dbReference>
<feature type="domain" description="Exoribonuclease phosphorolytic" evidence="10">
    <location>
        <begin position="161"/>
        <end position="221"/>
    </location>
</feature>
<comment type="caution">
    <text evidence="11">The sequence shown here is derived from an EMBL/GenBank/DDBJ whole genome shotgun (WGS) entry which is preliminary data.</text>
</comment>
<evidence type="ECO:0000256" key="2">
    <source>
        <dbReference type="ARBA" id="ARBA00022552"/>
    </source>
</evidence>
<dbReference type="NCBIfam" id="TIGR01966">
    <property type="entry name" value="RNasePH"/>
    <property type="match status" value="1"/>
</dbReference>
<comment type="subunit">
    <text evidence="8">Homohexameric ring arranged as a trimer of dimers.</text>
</comment>
<dbReference type="GO" id="GO:0008033">
    <property type="term" value="P:tRNA processing"/>
    <property type="evidence" value="ECO:0007669"/>
    <property type="project" value="UniProtKB-UniRule"/>
</dbReference>
<evidence type="ECO:0000313" key="12">
    <source>
        <dbReference type="Proteomes" id="UP000242699"/>
    </source>
</evidence>
<dbReference type="PANTHER" id="PTHR11953:SF0">
    <property type="entry name" value="EXOSOME COMPLEX COMPONENT RRP41"/>
    <property type="match status" value="1"/>
</dbReference>
<comment type="function">
    <text evidence="8">Phosphorolytic 3'-5' exoribonuclease that plays an important role in tRNA 3'-end maturation. Removes nucleotide residues following the 3'-CCA terminus of tRNAs; can also add nucleotides to the ends of RNA molecules by using nucleoside diphosphates as substrates, but this may not be physiologically important. Probably plays a role in initiation of 16S rRNA degradation (leading to ribosome degradation) during starvation.</text>
</comment>
<comment type="similarity">
    <text evidence="1 8">Belongs to the RNase PH family.</text>
</comment>
<keyword evidence="4 8" id="KW-0808">Transferase</keyword>
<dbReference type="SUPFAM" id="SSF55666">
    <property type="entry name" value="Ribonuclease PH domain 2-like"/>
    <property type="match status" value="1"/>
</dbReference>
<evidence type="ECO:0000313" key="11">
    <source>
        <dbReference type="EMBL" id="PSR27768.1"/>
    </source>
</evidence>
<evidence type="ECO:0000256" key="1">
    <source>
        <dbReference type="ARBA" id="ARBA00006678"/>
    </source>
</evidence>
<dbReference type="InterPro" id="IPR050080">
    <property type="entry name" value="RNase_PH"/>
</dbReference>
<dbReference type="Pfam" id="PF01138">
    <property type="entry name" value="RNase_PH"/>
    <property type="match status" value="1"/>
</dbReference>
<proteinExistence type="inferred from homology"/>
<dbReference type="InterPro" id="IPR015847">
    <property type="entry name" value="ExoRNase_PH_dom2"/>
</dbReference>
<feature type="binding site" evidence="8">
    <location>
        <begin position="126"/>
        <end position="128"/>
    </location>
    <ligand>
        <name>phosphate</name>
        <dbReference type="ChEBI" id="CHEBI:43474"/>
        <note>substrate</note>
    </ligand>
</feature>
<dbReference type="GO" id="GO:0031125">
    <property type="term" value="P:rRNA 3'-end processing"/>
    <property type="evidence" value="ECO:0007669"/>
    <property type="project" value="UniProtKB-ARBA"/>
</dbReference>
<dbReference type="EMBL" id="PXYT01000024">
    <property type="protein sequence ID" value="PSR27768.1"/>
    <property type="molecule type" value="Genomic_DNA"/>
</dbReference>
<evidence type="ECO:0000256" key="3">
    <source>
        <dbReference type="ARBA" id="ARBA00022555"/>
    </source>
</evidence>
<dbReference type="Proteomes" id="UP000242699">
    <property type="component" value="Unassembled WGS sequence"/>
</dbReference>
<evidence type="ECO:0000256" key="6">
    <source>
        <dbReference type="ARBA" id="ARBA00022695"/>
    </source>
</evidence>
<evidence type="ECO:0000259" key="10">
    <source>
        <dbReference type="Pfam" id="PF03725"/>
    </source>
</evidence>
<sequence>MIRRQDGRSNDAIRPVDFQLGFNAWAEGSCLISVGNTRVLVTATVEDKVPPFVRGSGQGWVSAEYGMLPRATHERTLREASRGRQQGRTVEIQRLIGRSLRAILNLKVIGEKSILLDCDVIQADGGTRTAAITAGFMALIQALTKINKTSPFATKPLKDWMAAISVGLHDDEVYLDLNYHEDSQIGVDMNVVMTSQHQLIELQGTAEHGLFTRPQLDLLLDFVEPAIDGLIALEKTMLPEGALLIGES</sequence>
<keyword evidence="5 8" id="KW-0819">tRNA processing</keyword>
<gene>
    <name evidence="8" type="primary">rph</name>
    <name evidence="11" type="ORF">C7B43_11265</name>
</gene>